<gene>
    <name evidence="1" type="ORF">CRENBAI_017906</name>
</gene>
<name>A0AAV9RD55_9TELE</name>
<dbReference type="EMBL" id="JAHHUM010002059">
    <property type="protein sequence ID" value="KAK5606637.1"/>
    <property type="molecule type" value="Genomic_DNA"/>
</dbReference>
<dbReference type="Proteomes" id="UP001311232">
    <property type="component" value="Unassembled WGS sequence"/>
</dbReference>
<organism evidence="1 2">
    <name type="scientific">Crenichthys baileyi</name>
    <name type="common">White River springfish</name>
    <dbReference type="NCBI Taxonomy" id="28760"/>
    <lineage>
        <taxon>Eukaryota</taxon>
        <taxon>Metazoa</taxon>
        <taxon>Chordata</taxon>
        <taxon>Craniata</taxon>
        <taxon>Vertebrata</taxon>
        <taxon>Euteleostomi</taxon>
        <taxon>Actinopterygii</taxon>
        <taxon>Neopterygii</taxon>
        <taxon>Teleostei</taxon>
        <taxon>Neoteleostei</taxon>
        <taxon>Acanthomorphata</taxon>
        <taxon>Ovalentaria</taxon>
        <taxon>Atherinomorphae</taxon>
        <taxon>Cyprinodontiformes</taxon>
        <taxon>Goodeidae</taxon>
        <taxon>Crenichthys</taxon>
    </lineage>
</organism>
<keyword evidence="2" id="KW-1185">Reference proteome</keyword>
<sequence>MDQYSSKELQDRSAGNYCGKFFKLPDTNQILKLIGCSPAVKDLKQDFTQSCHQSKEESFLGLHRQSLGGAKDLGEMGTGVYHLQSSPELQKGDAACTSLPVLARSGFPRPCLQVLTRTSALIQSPLPSIQAPRTNIGWLPPEAPDHQTSAKRTCPLSNNLHPERSYFPRLLTIPSSGGFYLLAL</sequence>
<evidence type="ECO:0000313" key="1">
    <source>
        <dbReference type="EMBL" id="KAK5606637.1"/>
    </source>
</evidence>
<comment type="caution">
    <text evidence="1">The sequence shown here is derived from an EMBL/GenBank/DDBJ whole genome shotgun (WGS) entry which is preliminary data.</text>
</comment>
<proteinExistence type="predicted"/>
<evidence type="ECO:0000313" key="2">
    <source>
        <dbReference type="Proteomes" id="UP001311232"/>
    </source>
</evidence>
<accession>A0AAV9RD55</accession>
<protein>
    <submittedName>
        <fullName evidence="1">Uncharacterized protein</fullName>
    </submittedName>
</protein>
<dbReference type="AlphaFoldDB" id="A0AAV9RD55"/>
<reference evidence="1 2" key="1">
    <citation type="submission" date="2021-06" db="EMBL/GenBank/DDBJ databases">
        <authorList>
            <person name="Palmer J.M."/>
        </authorList>
    </citation>
    <scope>NUCLEOTIDE SEQUENCE [LARGE SCALE GENOMIC DNA]</scope>
    <source>
        <strain evidence="1 2">MEX-2019</strain>
        <tissue evidence="1">Muscle</tissue>
    </source>
</reference>